<gene>
    <name evidence="1" type="ordered locus">Smon_1132</name>
</gene>
<dbReference type="EMBL" id="CP001779">
    <property type="protein sequence ID" value="ACZ01592.1"/>
    <property type="molecule type" value="Genomic_DNA"/>
</dbReference>
<dbReference type="KEGG" id="smf:Smon_1132"/>
<dbReference type="HOGENOM" id="CLU_1065266_0_0_0"/>
<proteinExistence type="predicted"/>
<name>D1AV32_STRM9</name>
<sequence length="261" mass="32264">MLDSFYNCYRIYTQTNCNIFFEKEILISKILDFNLSKISVNNNFYNIIEKFIELGFPVVIPVNLRNIYYSHYYLEEDWEHPFIIKGYDKNKKIFYILDNVQLNSENELEREFIIKYEILFDAYESYFNYIAKGIEKFILILEKNSNENIYISNEVYKNSFNFINENIKEIFSHKNFEELFNNKITKRTLNIYRYKDLFLNIYINLLKELNLISFEKYNYYIKKEKYLIKKWKKYNYSSYLHFLKNKNYPVKNSDYNMLIKY</sequence>
<dbReference type="Proteomes" id="UP000002072">
    <property type="component" value="Chromosome"/>
</dbReference>
<evidence type="ECO:0000313" key="2">
    <source>
        <dbReference type="Proteomes" id="UP000002072"/>
    </source>
</evidence>
<dbReference type="GeneID" id="29673972"/>
<keyword evidence="2" id="KW-1185">Reference proteome</keyword>
<evidence type="ECO:0000313" key="1">
    <source>
        <dbReference type="EMBL" id="ACZ01592.1"/>
    </source>
</evidence>
<organism evidence="1 2">
    <name type="scientific">Streptobacillus moniliformis (strain ATCC 14647 / DSM 12112 / NCTC 10651 / 9901)</name>
    <dbReference type="NCBI Taxonomy" id="519441"/>
    <lineage>
        <taxon>Bacteria</taxon>
        <taxon>Fusobacteriati</taxon>
        <taxon>Fusobacteriota</taxon>
        <taxon>Fusobacteriia</taxon>
        <taxon>Fusobacteriales</taxon>
        <taxon>Leptotrichiaceae</taxon>
        <taxon>Streptobacillus</taxon>
    </lineage>
</organism>
<accession>D1AV32</accession>
<dbReference type="AlphaFoldDB" id="D1AV32"/>
<dbReference type="RefSeq" id="WP_012859139.1">
    <property type="nucleotide sequence ID" value="NC_013515.1"/>
</dbReference>
<protein>
    <recommendedName>
        <fullName evidence="3">Butirosin biosynthesis protein H N-terminal domain-containing protein</fullName>
    </recommendedName>
</protein>
<reference evidence="1 2" key="1">
    <citation type="journal article" date="2009" name="Stand. Genomic Sci.">
        <title>Complete genome sequence of Streptobacillus moniliformis type strain (9901T).</title>
        <authorList>
            <person name="Nolan M."/>
            <person name="Gronow S."/>
            <person name="Lapidus A."/>
            <person name="Ivanova N."/>
            <person name="Copeland A."/>
            <person name="Lucas S."/>
            <person name="Del Rio T.G."/>
            <person name="Chen F."/>
            <person name="Tice H."/>
            <person name="Pitluck S."/>
            <person name="Cheng J.F."/>
            <person name="Sims D."/>
            <person name="Meincke L."/>
            <person name="Bruce D."/>
            <person name="Goodwin L."/>
            <person name="Brettin T."/>
            <person name="Han C."/>
            <person name="Detter J.C."/>
            <person name="Ovchinikova G."/>
            <person name="Pati A."/>
            <person name="Mavromatis K."/>
            <person name="Mikhailova N."/>
            <person name="Chen A."/>
            <person name="Palaniappan K."/>
            <person name="Land M."/>
            <person name="Hauser L."/>
            <person name="Chang Y.J."/>
            <person name="Jeffries C.D."/>
            <person name="Rohde M."/>
            <person name="Sproer C."/>
            <person name="Goker M."/>
            <person name="Bristow J."/>
            <person name="Eisen J.A."/>
            <person name="Markowitz V."/>
            <person name="Hugenholtz P."/>
            <person name="Kyrpides N.C."/>
            <person name="Klenk H.P."/>
            <person name="Chain P."/>
        </authorList>
    </citation>
    <scope>NUCLEOTIDE SEQUENCE [LARGE SCALE GENOMIC DNA]</scope>
    <source>
        <strain evidence="2">ATCC 14647 / DSM 12112 / NCTC 10651 / 9901</strain>
    </source>
</reference>
<evidence type="ECO:0008006" key="3">
    <source>
        <dbReference type="Google" id="ProtNLM"/>
    </source>
</evidence>
<dbReference type="eggNOG" id="ENOG5033GPK">
    <property type="taxonomic scope" value="Bacteria"/>
</dbReference>